<evidence type="ECO:0000256" key="8">
    <source>
        <dbReference type="ARBA" id="ARBA00023136"/>
    </source>
</evidence>
<protein>
    <recommendedName>
        <fullName evidence="9">Membrane fusion protein (MFP) family protein</fullName>
    </recommendedName>
</protein>
<reference evidence="13" key="1">
    <citation type="journal article" date="2019" name="Int. J. Syst. Evol. Microbiol.">
        <title>The Global Catalogue of Microorganisms (GCM) 10K type strain sequencing project: providing services to taxonomists for standard genome sequencing and annotation.</title>
        <authorList>
            <consortium name="The Broad Institute Genomics Platform"/>
            <consortium name="The Broad Institute Genome Sequencing Center for Infectious Disease"/>
            <person name="Wu L."/>
            <person name="Ma J."/>
        </authorList>
    </citation>
    <scope>NUCLEOTIDE SEQUENCE [LARGE SCALE GENOMIC DNA]</scope>
    <source>
        <strain evidence="13">KCTC 42282</strain>
    </source>
</reference>
<evidence type="ECO:0000256" key="2">
    <source>
        <dbReference type="ARBA" id="ARBA00009477"/>
    </source>
</evidence>
<keyword evidence="5 9" id="KW-0997">Cell inner membrane</keyword>
<keyword evidence="10" id="KW-0175">Coiled coil</keyword>
<organism evidence="12 13">
    <name type="scientific">Camelimonas fluminis</name>
    <dbReference type="NCBI Taxonomy" id="1576911"/>
    <lineage>
        <taxon>Bacteria</taxon>
        <taxon>Pseudomonadati</taxon>
        <taxon>Pseudomonadota</taxon>
        <taxon>Alphaproteobacteria</taxon>
        <taxon>Hyphomicrobiales</taxon>
        <taxon>Chelatococcaceae</taxon>
        <taxon>Camelimonas</taxon>
    </lineage>
</organism>
<dbReference type="Gene3D" id="2.40.30.170">
    <property type="match status" value="1"/>
</dbReference>
<dbReference type="InterPro" id="IPR058982">
    <property type="entry name" value="Beta-barrel_AprE"/>
</dbReference>
<evidence type="ECO:0000313" key="13">
    <source>
        <dbReference type="Proteomes" id="UP001595704"/>
    </source>
</evidence>
<evidence type="ECO:0000256" key="3">
    <source>
        <dbReference type="ARBA" id="ARBA00022448"/>
    </source>
</evidence>
<feature type="domain" description="AprE-like beta-barrel" evidence="11">
    <location>
        <begin position="291"/>
        <end position="383"/>
    </location>
</feature>
<proteinExistence type="inferred from homology"/>
<evidence type="ECO:0000259" key="11">
    <source>
        <dbReference type="Pfam" id="PF26002"/>
    </source>
</evidence>
<keyword evidence="6 9" id="KW-0812">Transmembrane</keyword>
<keyword evidence="4 9" id="KW-1003">Cell membrane</keyword>
<dbReference type="Pfam" id="PF26002">
    <property type="entry name" value="Beta-barrel_AprE"/>
    <property type="match status" value="1"/>
</dbReference>
<dbReference type="EMBL" id="JBHRYC010000023">
    <property type="protein sequence ID" value="MFC3636293.1"/>
    <property type="molecule type" value="Genomic_DNA"/>
</dbReference>
<dbReference type="InterPro" id="IPR006144">
    <property type="entry name" value="Secretion_HlyD_CS"/>
</dbReference>
<evidence type="ECO:0000256" key="4">
    <source>
        <dbReference type="ARBA" id="ARBA00022475"/>
    </source>
</evidence>
<keyword evidence="3 9" id="KW-0813">Transport</keyword>
<dbReference type="InterPro" id="IPR050739">
    <property type="entry name" value="MFP"/>
</dbReference>
<feature type="coiled-coil region" evidence="10">
    <location>
        <begin position="200"/>
        <end position="242"/>
    </location>
</feature>
<evidence type="ECO:0000256" key="6">
    <source>
        <dbReference type="ARBA" id="ARBA00022692"/>
    </source>
</evidence>
<keyword evidence="8 9" id="KW-0472">Membrane</keyword>
<dbReference type="SUPFAM" id="SSF111369">
    <property type="entry name" value="HlyD-like secretion proteins"/>
    <property type="match status" value="1"/>
</dbReference>
<dbReference type="PROSITE" id="PS00543">
    <property type="entry name" value="HLYD_FAMILY"/>
    <property type="match status" value="1"/>
</dbReference>
<comment type="similarity">
    <text evidence="2 9">Belongs to the membrane fusion protein (MFP) (TC 8.A.1) family.</text>
</comment>
<dbReference type="InterPro" id="IPR010129">
    <property type="entry name" value="T1SS_HlyD"/>
</dbReference>
<gene>
    <name evidence="12" type="ORF">ACFONL_02690</name>
</gene>
<dbReference type="NCBIfam" id="TIGR01843">
    <property type="entry name" value="type_I_hlyD"/>
    <property type="match status" value="1"/>
</dbReference>
<evidence type="ECO:0000256" key="5">
    <source>
        <dbReference type="ARBA" id="ARBA00022519"/>
    </source>
</evidence>
<evidence type="ECO:0000256" key="10">
    <source>
        <dbReference type="SAM" id="Coils"/>
    </source>
</evidence>
<dbReference type="PRINTS" id="PR01490">
    <property type="entry name" value="RTXTOXIND"/>
</dbReference>
<sequence>MITRALGLASHSTAVVGGLDAEHDATDLRLTRATRVVRVVLGLLAAFLAWASVAVLDEVASGQGKVAPSSREQVIQSLEGGILASLNVRQDDVVKPGQILAQLDPTRTEANVGEAAARLRAAQASAARLTAEVNLTDLGFPAELNAWPELVQSETRLYNARRKALDESSRWLRHAMNLVRKELAISENLQKVGAASHIDVIRLNRQMVDMELKLADLQSQYIVRAREELARANADVEALQSQIRGRTDSLSRLVFRSPVRGVVKNIEVTTLGGVIPPNGKLMEIVPLDDQLLIEARISPRDIAFIHEGQRAVVKITAYDYAIYGGLEGAVSSISPDTIRDEVRADQFYYRVFIKTKTDALTNSAGKRFPIFPGMIATADIHTGEKTVLQYLLRPLNRAREAMRER</sequence>
<dbReference type="PANTHER" id="PTHR30386:SF26">
    <property type="entry name" value="TRANSPORT PROTEIN COMB"/>
    <property type="match status" value="1"/>
</dbReference>
<comment type="caution">
    <text evidence="12">The sequence shown here is derived from an EMBL/GenBank/DDBJ whole genome shotgun (WGS) entry which is preliminary data.</text>
</comment>
<name>A0ABV7UCM3_9HYPH</name>
<dbReference type="Gene3D" id="2.40.50.100">
    <property type="match status" value="1"/>
</dbReference>
<accession>A0ABV7UCM3</accession>
<keyword evidence="13" id="KW-1185">Reference proteome</keyword>
<dbReference type="PANTHER" id="PTHR30386">
    <property type="entry name" value="MEMBRANE FUSION SUBUNIT OF EMRAB-TOLC MULTIDRUG EFFLUX PUMP"/>
    <property type="match status" value="1"/>
</dbReference>
<comment type="subcellular location">
    <subcellularLocation>
        <location evidence="1 9">Cell inner membrane</location>
        <topology evidence="1 9">Single-pass membrane protein</topology>
    </subcellularLocation>
</comment>
<keyword evidence="7 9" id="KW-1133">Transmembrane helix</keyword>
<evidence type="ECO:0000256" key="7">
    <source>
        <dbReference type="ARBA" id="ARBA00022989"/>
    </source>
</evidence>
<dbReference type="RefSeq" id="WP_191317609.1">
    <property type="nucleotide sequence ID" value="NZ_BNCG01000001.1"/>
</dbReference>
<evidence type="ECO:0000256" key="9">
    <source>
        <dbReference type="RuleBase" id="RU365093"/>
    </source>
</evidence>
<evidence type="ECO:0000313" key="12">
    <source>
        <dbReference type="EMBL" id="MFC3636293.1"/>
    </source>
</evidence>
<dbReference type="Proteomes" id="UP001595704">
    <property type="component" value="Unassembled WGS sequence"/>
</dbReference>
<evidence type="ECO:0000256" key="1">
    <source>
        <dbReference type="ARBA" id="ARBA00004377"/>
    </source>
</evidence>
<feature type="transmembrane region" description="Helical" evidence="9">
    <location>
        <begin position="37"/>
        <end position="56"/>
    </location>
</feature>